<sequence>MWYMKIFKDYQKFTPYGLDFRLYSKDFITKLDFKNKAYNVLYNTGV</sequence>
<organism evidence="1">
    <name type="scientific">Campylobacter jejuni</name>
    <dbReference type="NCBI Taxonomy" id="197"/>
    <lineage>
        <taxon>Bacteria</taxon>
        <taxon>Pseudomonadati</taxon>
        <taxon>Campylobacterota</taxon>
        <taxon>Epsilonproteobacteria</taxon>
        <taxon>Campylobacterales</taxon>
        <taxon>Campylobacteraceae</taxon>
        <taxon>Campylobacter</taxon>
    </lineage>
</organism>
<dbReference type="RefSeq" id="WP_186821078.1">
    <property type="nucleotide sequence ID" value="NZ_CP148154.1"/>
</dbReference>
<accession>A0A6F9JNC8</accession>
<proteinExistence type="predicted"/>
<evidence type="ECO:0000313" key="1">
    <source>
        <dbReference type="EMBL" id="EDP0121061.1"/>
    </source>
</evidence>
<gene>
    <name evidence="1" type="ORF">GQ909_09270</name>
</gene>
<dbReference type="AlphaFoldDB" id="A0A6F9JNC8"/>
<name>A0A6F9JNC8_CAMJU</name>
<comment type="caution">
    <text evidence="1">The sequence shown here is derived from an EMBL/GenBank/DDBJ whole genome shotgun (WGS) entry which is preliminary data.</text>
</comment>
<dbReference type="EMBL" id="AANJCZ010000065">
    <property type="protein sequence ID" value="EDP0121061.1"/>
    <property type="molecule type" value="Genomic_DNA"/>
</dbReference>
<reference evidence="1" key="1">
    <citation type="submission" date="2019-12" db="EMBL/GenBank/DDBJ databases">
        <authorList>
            <consortium name="GenomeTrakr network: Whole genome sequencing for foodborne pathogen traceback"/>
        </authorList>
    </citation>
    <scope>NUCLEOTIDE SEQUENCE</scope>
    <source>
        <strain evidence="1">PNUSAC014198</strain>
    </source>
</reference>
<protein>
    <submittedName>
        <fullName evidence="1">Uncharacterized protein</fullName>
    </submittedName>
</protein>